<dbReference type="Pfam" id="PF13347">
    <property type="entry name" value="MFS_2"/>
    <property type="match status" value="1"/>
</dbReference>
<feature type="transmembrane region" description="Helical" evidence="1">
    <location>
        <begin position="12"/>
        <end position="34"/>
    </location>
</feature>
<dbReference type="AlphaFoldDB" id="A0A9D1N6V5"/>
<evidence type="ECO:0000313" key="2">
    <source>
        <dbReference type="EMBL" id="HIU96195.1"/>
    </source>
</evidence>
<dbReference type="GO" id="GO:0015293">
    <property type="term" value="F:symporter activity"/>
    <property type="evidence" value="ECO:0007669"/>
    <property type="project" value="InterPro"/>
</dbReference>
<organism evidence="2 3">
    <name type="scientific">Candidatus Allocopromorpha excrementipullorum</name>
    <dbReference type="NCBI Taxonomy" id="2840743"/>
    <lineage>
        <taxon>Bacteria</taxon>
        <taxon>Bacillati</taxon>
        <taxon>Bacillota</taxon>
        <taxon>Clostridia</taxon>
        <taxon>Eubacteriales</taxon>
        <taxon>Eubacteriaceae</taxon>
        <taxon>Eubacteriaceae incertae sedis</taxon>
        <taxon>Candidatus Allocopromorpha</taxon>
    </lineage>
</organism>
<feature type="transmembrane region" description="Helical" evidence="1">
    <location>
        <begin position="305"/>
        <end position="326"/>
    </location>
</feature>
<dbReference type="InterPro" id="IPR039672">
    <property type="entry name" value="MFS_2"/>
</dbReference>
<feature type="transmembrane region" description="Helical" evidence="1">
    <location>
        <begin position="332"/>
        <end position="355"/>
    </location>
</feature>
<feature type="transmembrane region" description="Helical" evidence="1">
    <location>
        <begin position="271"/>
        <end position="293"/>
    </location>
</feature>
<feature type="transmembrane region" description="Helical" evidence="1">
    <location>
        <begin position="419"/>
        <end position="438"/>
    </location>
</feature>
<protein>
    <submittedName>
        <fullName evidence="2">MFS transporter</fullName>
    </submittedName>
</protein>
<dbReference type="SUPFAM" id="SSF103473">
    <property type="entry name" value="MFS general substrate transporter"/>
    <property type="match status" value="1"/>
</dbReference>
<dbReference type="PANTHER" id="PTHR11328:SF24">
    <property type="entry name" value="MAJOR FACILITATOR SUPERFAMILY (MFS) PROFILE DOMAIN-CONTAINING PROTEIN"/>
    <property type="match status" value="1"/>
</dbReference>
<accession>A0A9D1N6V5</accession>
<feature type="transmembrane region" description="Helical" evidence="1">
    <location>
        <begin position="376"/>
        <end position="399"/>
    </location>
</feature>
<gene>
    <name evidence="2" type="ORF">IAD25_05715</name>
</gene>
<proteinExistence type="predicted"/>
<dbReference type="Gene3D" id="1.20.1250.20">
    <property type="entry name" value="MFS general substrate transporter like domains"/>
    <property type="match status" value="2"/>
</dbReference>
<dbReference type="InterPro" id="IPR036259">
    <property type="entry name" value="MFS_trans_sf"/>
</dbReference>
<reference evidence="2" key="1">
    <citation type="submission" date="2020-10" db="EMBL/GenBank/DDBJ databases">
        <authorList>
            <person name="Gilroy R."/>
        </authorList>
    </citation>
    <scope>NUCLEOTIDE SEQUENCE</scope>
    <source>
        <strain evidence="2">ChiSjej4B22-8349</strain>
    </source>
</reference>
<feature type="transmembrane region" description="Helical" evidence="1">
    <location>
        <begin position="180"/>
        <end position="203"/>
    </location>
</feature>
<sequence length="447" mass="49266">MAKTTFREKLGYGIASLGDAISYGIVGTFLLFFLTTVAKIPPAAAGTIVAIGSIWNAVFNPIMGYISDNVSTRFGRRRPVIFFFSIFLSVMLFVLFTDINMSASVKPVYYGIMTVLYWTGFTGFFIPYSALGTDYASSYDERTSIRSFASFFNMIGNLFCMVMPTILVEFLEKQGLTTSQAWSATGGLLGALTLITIMVTVAVSGKRDMPRLKEENHQKPHFSLIHIFREYISVARLKPMKYLIVASLSSLITCTMLMSNVMYFFTFNIQLSAVQISACLLGRSLLGIAFIPIVGRLSIKFDKRIALIICYTVGIAGMIIMKLIGLHDLAGAAVYIIFLTICTAIYWQMMPAIFYDMCDYDRAATGKKREAMILSFQGLVEAIAVGIGGQILGTILQTAGFDGDGTTQTSMAMTWIENSATILPMIFTAIAAIALYKYPLTRESHQS</sequence>
<feature type="transmembrane region" description="Helical" evidence="1">
    <location>
        <begin position="108"/>
        <end position="128"/>
    </location>
</feature>
<comment type="caution">
    <text evidence="2">The sequence shown here is derived from an EMBL/GenBank/DDBJ whole genome shotgun (WGS) entry which is preliminary data.</text>
</comment>
<keyword evidence="1" id="KW-0472">Membrane</keyword>
<feature type="transmembrane region" description="Helical" evidence="1">
    <location>
        <begin position="80"/>
        <end position="96"/>
    </location>
</feature>
<dbReference type="PANTHER" id="PTHR11328">
    <property type="entry name" value="MAJOR FACILITATOR SUPERFAMILY DOMAIN-CONTAINING PROTEIN"/>
    <property type="match status" value="1"/>
</dbReference>
<evidence type="ECO:0000256" key="1">
    <source>
        <dbReference type="SAM" id="Phobius"/>
    </source>
</evidence>
<feature type="transmembrane region" description="Helical" evidence="1">
    <location>
        <begin position="148"/>
        <end position="168"/>
    </location>
</feature>
<reference evidence="2" key="2">
    <citation type="journal article" date="2021" name="PeerJ">
        <title>Extensive microbial diversity within the chicken gut microbiome revealed by metagenomics and culture.</title>
        <authorList>
            <person name="Gilroy R."/>
            <person name="Ravi A."/>
            <person name="Getino M."/>
            <person name="Pursley I."/>
            <person name="Horton D.L."/>
            <person name="Alikhan N.F."/>
            <person name="Baker D."/>
            <person name="Gharbi K."/>
            <person name="Hall N."/>
            <person name="Watson M."/>
            <person name="Adriaenssens E.M."/>
            <person name="Foster-Nyarko E."/>
            <person name="Jarju S."/>
            <person name="Secka A."/>
            <person name="Antonio M."/>
            <person name="Oren A."/>
            <person name="Chaudhuri R.R."/>
            <person name="La Ragione R."/>
            <person name="Hildebrand F."/>
            <person name="Pallen M.J."/>
        </authorList>
    </citation>
    <scope>NUCLEOTIDE SEQUENCE</scope>
    <source>
        <strain evidence="2">ChiSjej4B22-8349</strain>
    </source>
</reference>
<keyword evidence="1" id="KW-0812">Transmembrane</keyword>
<feature type="transmembrane region" description="Helical" evidence="1">
    <location>
        <begin position="242"/>
        <end position="265"/>
    </location>
</feature>
<feature type="transmembrane region" description="Helical" evidence="1">
    <location>
        <begin position="40"/>
        <end position="59"/>
    </location>
</feature>
<name>A0A9D1N6V5_9FIRM</name>
<dbReference type="GO" id="GO:0008643">
    <property type="term" value="P:carbohydrate transport"/>
    <property type="evidence" value="ECO:0007669"/>
    <property type="project" value="InterPro"/>
</dbReference>
<evidence type="ECO:0000313" key="3">
    <source>
        <dbReference type="Proteomes" id="UP000824130"/>
    </source>
</evidence>
<dbReference type="EMBL" id="DVOB01000124">
    <property type="protein sequence ID" value="HIU96195.1"/>
    <property type="molecule type" value="Genomic_DNA"/>
</dbReference>
<keyword evidence="1" id="KW-1133">Transmembrane helix</keyword>
<dbReference type="GO" id="GO:0005886">
    <property type="term" value="C:plasma membrane"/>
    <property type="evidence" value="ECO:0007669"/>
    <property type="project" value="TreeGrafter"/>
</dbReference>
<dbReference type="Proteomes" id="UP000824130">
    <property type="component" value="Unassembled WGS sequence"/>
</dbReference>